<organism evidence="2 3">
    <name type="scientific">Candidatus Coatesbacteria bacterium RBG_13_66_14</name>
    <dbReference type="NCBI Taxonomy" id="1817816"/>
    <lineage>
        <taxon>Bacteria</taxon>
        <taxon>Candidatus Coatesiibacteriota</taxon>
    </lineage>
</organism>
<keyword evidence="1" id="KW-0812">Transmembrane</keyword>
<dbReference type="STRING" id="1817816.A2Y64_00915"/>
<dbReference type="EMBL" id="MFAF01000100">
    <property type="protein sequence ID" value="OGD74564.1"/>
    <property type="molecule type" value="Genomic_DNA"/>
</dbReference>
<comment type="caution">
    <text evidence="2">The sequence shown here is derived from an EMBL/GenBank/DDBJ whole genome shotgun (WGS) entry which is preliminary data.</text>
</comment>
<keyword evidence="1" id="KW-0472">Membrane</keyword>
<protein>
    <submittedName>
        <fullName evidence="2">Uncharacterized protein</fullName>
    </submittedName>
</protein>
<gene>
    <name evidence="2" type="ORF">A2Y64_00915</name>
</gene>
<evidence type="ECO:0000313" key="2">
    <source>
        <dbReference type="EMBL" id="OGD74564.1"/>
    </source>
</evidence>
<keyword evidence="1" id="KW-1133">Transmembrane helix</keyword>
<dbReference type="AlphaFoldDB" id="A0A1F5F5H4"/>
<dbReference type="Proteomes" id="UP000177187">
    <property type="component" value="Unassembled WGS sequence"/>
</dbReference>
<feature type="transmembrane region" description="Helical" evidence="1">
    <location>
        <begin position="115"/>
        <end position="135"/>
    </location>
</feature>
<name>A0A1F5F5H4_9BACT</name>
<feature type="transmembrane region" description="Helical" evidence="1">
    <location>
        <begin position="88"/>
        <end position="109"/>
    </location>
</feature>
<reference evidence="2 3" key="1">
    <citation type="journal article" date="2016" name="Nat. Commun.">
        <title>Thousands of microbial genomes shed light on interconnected biogeochemical processes in an aquifer system.</title>
        <authorList>
            <person name="Anantharaman K."/>
            <person name="Brown C.T."/>
            <person name="Hug L.A."/>
            <person name="Sharon I."/>
            <person name="Castelle C.J."/>
            <person name="Probst A.J."/>
            <person name="Thomas B.C."/>
            <person name="Singh A."/>
            <person name="Wilkins M.J."/>
            <person name="Karaoz U."/>
            <person name="Brodie E.L."/>
            <person name="Williams K.H."/>
            <person name="Hubbard S.S."/>
            <person name="Banfield J.F."/>
        </authorList>
    </citation>
    <scope>NUCLEOTIDE SEQUENCE [LARGE SCALE GENOMIC DNA]</scope>
</reference>
<evidence type="ECO:0000256" key="1">
    <source>
        <dbReference type="SAM" id="Phobius"/>
    </source>
</evidence>
<feature type="transmembrane region" description="Helical" evidence="1">
    <location>
        <begin position="20"/>
        <end position="41"/>
    </location>
</feature>
<accession>A0A1F5F5H4</accession>
<evidence type="ECO:0000313" key="3">
    <source>
        <dbReference type="Proteomes" id="UP000177187"/>
    </source>
</evidence>
<sequence>MPNVIRPEDIAPYPWRAGRVLIRILGALCLGGGMLTALSLTLEPGLAWFDRPPLGLSTWLYALYGLWSLNLCLAGAGLLLVKGWGRWLGAAAGLFITAVSVYPLAYNSLAGEKEWAWAAAAVAGILLAYSLLMPLRPAFGPTPPKRQGA</sequence>
<feature type="transmembrane region" description="Helical" evidence="1">
    <location>
        <begin position="61"/>
        <end position="81"/>
    </location>
</feature>
<proteinExistence type="predicted"/>